<sequence length="111" mass="12336">MQEPRTYYQASKDDKWVEAMNQELTALEKNDTWDLVELPPGKKAIGSRWVFKLKLNPDGSVQRHKARLVAKGYNQIEGVDYFDSFLSGGEVRDSSCVHGIGGGQGMAFVAA</sequence>
<proteinExistence type="predicted"/>
<dbReference type="InterPro" id="IPR013103">
    <property type="entry name" value="RVT_2"/>
</dbReference>
<reference evidence="2" key="2">
    <citation type="journal article" date="2024" name="Plant">
        <title>Genomic evolution and insights into agronomic trait innovations of Sesamum species.</title>
        <authorList>
            <person name="Miao H."/>
            <person name="Wang L."/>
            <person name="Qu L."/>
            <person name="Liu H."/>
            <person name="Sun Y."/>
            <person name="Le M."/>
            <person name="Wang Q."/>
            <person name="Wei S."/>
            <person name="Zheng Y."/>
            <person name="Lin W."/>
            <person name="Duan Y."/>
            <person name="Cao H."/>
            <person name="Xiong S."/>
            <person name="Wang X."/>
            <person name="Wei L."/>
            <person name="Li C."/>
            <person name="Ma Q."/>
            <person name="Ju M."/>
            <person name="Zhao R."/>
            <person name="Li G."/>
            <person name="Mu C."/>
            <person name="Tian Q."/>
            <person name="Mei H."/>
            <person name="Zhang T."/>
            <person name="Gao T."/>
            <person name="Zhang H."/>
        </authorList>
    </citation>
    <scope>NUCLEOTIDE SEQUENCE</scope>
    <source>
        <strain evidence="2">G02</strain>
    </source>
</reference>
<evidence type="ECO:0000259" key="1">
    <source>
        <dbReference type="Pfam" id="PF07727"/>
    </source>
</evidence>
<comment type="caution">
    <text evidence="2">The sequence shown here is derived from an EMBL/GenBank/DDBJ whole genome shotgun (WGS) entry which is preliminary data.</text>
</comment>
<organism evidence="2">
    <name type="scientific">Sesamum radiatum</name>
    <name type="common">Black benniseed</name>
    <dbReference type="NCBI Taxonomy" id="300843"/>
    <lineage>
        <taxon>Eukaryota</taxon>
        <taxon>Viridiplantae</taxon>
        <taxon>Streptophyta</taxon>
        <taxon>Embryophyta</taxon>
        <taxon>Tracheophyta</taxon>
        <taxon>Spermatophyta</taxon>
        <taxon>Magnoliopsida</taxon>
        <taxon>eudicotyledons</taxon>
        <taxon>Gunneridae</taxon>
        <taxon>Pentapetalae</taxon>
        <taxon>asterids</taxon>
        <taxon>lamiids</taxon>
        <taxon>Lamiales</taxon>
        <taxon>Pedaliaceae</taxon>
        <taxon>Sesamum</taxon>
    </lineage>
</organism>
<feature type="domain" description="Reverse transcriptase Ty1/copia-type" evidence="1">
    <location>
        <begin position="30"/>
        <end position="85"/>
    </location>
</feature>
<reference evidence="2" key="1">
    <citation type="submission" date="2020-06" db="EMBL/GenBank/DDBJ databases">
        <authorList>
            <person name="Li T."/>
            <person name="Hu X."/>
            <person name="Zhang T."/>
            <person name="Song X."/>
            <person name="Zhang H."/>
            <person name="Dai N."/>
            <person name="Sheng W."/>
            <person name="Hou X."/>
            <person name="Wei L."/>
        </authorList>
    </citation>
    <scope>NUCLEOTIDE SEQUENCE</scope>
    <source>
        <strain evidence="2">G02</strain>
        <tissue evidence="2">Leaf</tissue>
    </source>
</reference>
<protein>
    <submittedName>
        <fullName evidence="2">Retrovirus-related Pol polyprotein from transposon RE2</fullName>
    </submittedName>
</protein>
<evidence type="ECO:0000313" key="2">
    <source>
        <dbReference type="EMBL" id="KAL0340416.1"/>
    </source>
</evidence>
<dbReference type="Pfam" id="PF07727">
    <property type="entry name" value="RVT_2"/>
    <property type="match status" value="1"/>
</dbReference>
<dbReference type="EMBL" id="JACGWJ010000020">
    <property type="protein sequence ID" value="KAL0340416.1"/>
    <property type="molecule type" value="Genomic_DNA"/>
</dbReference>
<accession>A0AAW2NDE5</accession>
<dbReference type="AlphaFoldDB" id="A0AAW2NDE5"/>
<name>A0AAW2NDE5_SESRA</name>
<gene>
    <name evidence="2" type="ORF">Sradi_4558400</name>
</gene>